<evidence type="ECO:0000259" key="10">
    <source>
        <dbReference type="PROSITE" id="PS50039"/>
    </source>
</evidence>
<evidence type="ECO:0000256" key="5">
    <source>
        <dbReference type="ARBA" id="ARBA00023242"/>
    </source>
</evidence>
<dbReference type="RefSeq" id="XP_022110649.1">
    <property type="nucleotide sequence ID" value="XM_022254957.1"/>
</dbReference>
<dbReference type="InterPro" id="IPR001766">
    <property type="entry name" value="Fork_head_dom"/>
</dbReference>
<dbReference type="Gene3D" id="1.10.10.10">
    <property type="entry name" value="Winged helix-like DNA-binding domain superfamily/Winged helix DNA-binding domain"/>
    <property type="match status" value="1"/>
</dbReference>
<reference evidence="12 13" key="1">
    <citation type="submission" date="2025-04" db="UniProtKB">
        <authorList>
            <consortium name="RefSeq"/>
        </authorList>
    </citation>
    <scope>IDENTIFICATION</scope>
</reference>
<dbReference type="RefSeq" id="XP_022110654.1">
    <property type="nucleotide sequence ID" value="XM_022254962.1"/>
</dbReference>
<dbReference type="InterPro" id="IPR036388">
    <property type="entry name" value="WH-like_DNA-bd_sf"/>
</dbReference>
<keyword evidence="11" id="KW-1185">Reference proteome</keyword>
<dbReference type="GO" id="GO:0003700">
    <property type="term" value="F:DNA-binding transcription factor activity"/>
    <property type="evidence" value="ECO:0007669"/>
    <property type="project" value="InterPro"/>
</dbReference>
<name>A0A8B7ZZW4_ACAPL</name>
<evidence type="ECO:0000313" key="15">
    <source>
        <dbReference type="RefSeq" id="XP_022110653.1"/>
    </source>
</evidence>
<dbReference type="GO" id="GO:0000987">
    <property type="term" value="F:cis-regulatory region sequence-specific DNA binding"/>
    <property type="evidence" value="ECO:0007669"/>
    <property type="project" value="TreeGrafter"/>
</dbReference>
<sequence>MPPNRKPERLLKRHLTLGLSKSFPSATLSRALGSRVPMDLSSSNCSFAEIIKLEKGGGAMEDDELRPLSWLHSTDLLKDMNLDDDEGEDGHAKENNAAGAGEGVMARYGGLAGDEQDGPVDPKRHINSKPPFSFSCLIFMAIEDSPLKRLPVKDIYQWIQDHFPYFHNAPTGWKNSVRHNLSLNKCFRKVDKIKGQISLSIGKGSLWCVDPDYRPNLLQALRKTPYHPYHHVLPYNSHPYQYHQGPLCNISSNPNRLPAMHIGCSNGIPLPSHFALVERLLNGPLHYSPVPHNGLDTEREVDAAATMMMFRTPPEQRVEEHERLKSFSPHQGVRRDSIPVGGVAPLQAKPRQPHSRPTLSDLAETALNDQSLPRPRLASTPFNKAALQTKCTPAPSMSDDHTYSLSAILKAQRDRAQQLAGDDEEDEEEEDDPVECDMSDFEDLVSSDSDMEQDEESKRLGDSGYIHDASFDDLEDEKSSSSSKKPLPLPFKKRPRRSDVDNDLAAGADALLNLAGIKTSEVPIRSISPQSDLTAT</sequence>
<feature type="DNA-binding region" description="Fork-head" evidence="8">
    <location>
        <begin position="129"/>
        <end position="219"/>
    </location>
</feature>
<dbReference type="PROSITE" id="PS00657">
    <property type="entry name" value="FORK_HEAD_1"/>
    <property type="match status" value="1"/>
</dbReference>
<dbReference type="InterPro" id="IPR047404">
    <property type="entry name" value="FH_FOXN3"/>
</dbReference>
<evidence type="ECO:0000313" key="12">
    <source>
        <dbReference type="RefSeq" id="XP_022110649.1"/>
    </source>
</evidence>
<dbReference type="PANTHER" id="PTHR13962:SF22">
    <property type="entry name" value="FORKHEAD BOX PROTEIN N3-LIKE PROTEIN"/>
    <property type="match status" value="1"/>
</dbReference>
<dbReference type="PRINTS" id="PR00053">
    <property type="entry name" value="FORKHEAD"/>
</dbReference>
<dbReference type="PROSITE" id="PS00658">
    <property type="entry name" value="FORK_HEAD_2"/>
    <property type="match status" value="1"/>
</dbReference>
<keyword evidence="4" id="KW-0804">Transcription</keyword>
<organism evidence="11 14">
    <name type="scientific">Acanthaster planci</name>
    <name type="common">Crown-of-thorns starfish</name>
    <dbReference type="NCBI Taxonomy" id="133434"/>
    <lineage>
        <taxon>Eukaryota</taxon>
        <taxon>Metazoa</taxon>
        <taxon>Echinodermata</taxon>
        <taxon>Eleutherozoa</taxon>
        <taxon>Asterozoa</taxon>
        <taxon>Asteroidea</taxon>
        <taxon>Valvatacea</taxon>
        <taxon>Valvatida</taxon>
        <taxon>Acanthasteridae</taxon>
        <taxon>Acanthaster</taxon>
    </lineage>
</organism>
<evidence type="ECO:0000313" key="14">
    <source>
        <dbReference type="RefSeq" id="XP_022110652.1"/>
    </source>
</evidence>
<evidence type="ECO:0000256" key="7">
    <source>
        <dbReference type="ARBA" id="ARBA00034870"/>
    </source>
</evidence>
<evidence type="ECO:0000256" key="9">
    <source>
        <dbReference type="SAM" id="MobiDB-lite"/>
    </source>
</evidence>
<feature type="compositionally biased region" description="Basic and acidic residues" evidence="9">
    <location>
        <begin position="314"/>
        <end position="325"/>
    </location>
</feature>
<dbReference type="InterPro" id="IPR036390">
    <property type="entry name" value="WH_DNA-bd_sf"/>
</dbReference>
<evidence type="ECO:0000313" key="13">
    <source>
        <dbReference type="RefSeq" id="XP_022110650.1"/>
    </source>
</evidence>
<dbReference type="AlphaFoldDB" id="A0A8B7ZZW4"/>
<evidence type="ECO:0000256" key="1">
    <source>
        <dbReference type="ARBA" id="ARBA00004123"/>
    </source>
</evidence>
<dbReference type="SMART" id="SM00339">
    <property type="entry name" value="FH"/>
    <property type="match status" value="1"/>
</dbReference>
<dbReference type="Proteomes" id="UP000694845">
    <property type="component" value="Unplaced"/>
</dbReference>
<dbReference type="CDD" id="cd20059">
    <property type="entry name" value="FH_FOXN3"/>
    <property type="match status" value="1"/>
</dbReference>
<dbReference type="GeneID" id="110990117"/>
<dbReference type="RefSeq" id="XP_022110652.1">
    <property type="nucleotide sequence ID" value="XM_022254960.1"/>
</dbReference>
<dbReference type="Pfam" id="PF00250">
    <property type="entry name" value="Forkhead"/>
    <property type="match status" value="1"/>
</dbReference>
<keyword evidence="5 8" id="KW-0539">Nucleus</keyword>
<evidence type="ECO:0000256" key="2">
    <source>
        <dbReference type="ARBA" id="ARBA00023015"/>
    </source>
</evidence>
<evidence type="ECO:0000256" key="6">
    <source>
        <dbReference type="ARBA" id="ARBA00034657"/>
    </source>
</evidence>
<feature type="domain" description="Fork-head" evidence="10">
    <location>
        <begin position="129"/>
        <end position="219"/>
    </location>
</feature>
<dbReference type="RefSeq" id="XP_022110650.1">
    <property type="nucleotide sequence ID" value="XM_022254958.1"/>
</dbReference>
<comment type="subcellular location">
    <subcellularLocation>
        <location evidence="1 8">Nucleus</location>
    </subcellularLocation>
</comment>
<comment type="function">
    <text evidence="6">Acts as a transcriptional repressor. May be involved in DNA damage-inducible cell cycle arrests (checkpoints).</text>
</comment>
<feature type="region of interest" description="Disordered" evidence="9">
    <location>
        <begin position="413"/>
        <end position="500"/>
    </location>
</feature>
<dbReference type="RefSeq" id="XP_022110655.1">
    <property type="nucleotide sequence ID" value="XM_022254963.1"/>
</dbReference>
<feature type="compositionally biased region" description="Acidic residues" evidence="9">
    <location>
        <begin position="421"/>
        <end position="455"/>
    </location>
</feature>
<dbReference type="InterPro" id="IPR018122">
    <property type="entry name" value="TF_fork_head_CS_1"/>
</dbReference>
<keyword evidence="2" id="KW-0805">Transcription regulation</keyword>
<dbReference type="InterPro" id="IPR030456">
    <property type="entry name" value="TF_fork_head_CS_2"/>
</dbReference>
<evidence type="ECO:0000256" key="8">
    <source>
        <dbReference type="PROSITE-ProRule" id="PRU00089"/>
    </source>
</evidence>
<evidence type="ECO:0000313" key="16">
    <source>
        <dbReference type="RefSeq" id="XP_022110654.1"/>
    </source>
</evidence>
<evidence type="ECO:0000313" key="11">
    <source>
        <dbReference type="Proteomes" id="UP000694845"/>
    </source>
</evidence>
<dbReference type="OrthoDB" id="5954824at2759"/>
<keyword evidence="3 8" id="KW-0238">DNA-binding</keyword>
<dbReference type="PROSITE" id="PS50039">
    <property type="entry name" value="FORK_HEAD_3"/>
    <property type="match status" value="1"/>
</dbReference>
<dbReference type="KEGG" id="aplc:110990117"/>
<proteinExistence type="predicted"/>
<evidence type="ECO:0000256" key="3">
    <source>
        <dbReference type="ARBA" id="ARBA00023125"/>
    </source>
</evidence>
<evidence type="ECO:0000256" key="4">
    <source>
        <dbReference type="ARBA" id="ARBA00023163"/>
    </source>
</evidence>
<dbReference type="InterPro" id="IPR047119">
    <property type="entry name" value="FOXN2/3-like"/>
</dbReference>
<protein>
    <recommendedName>
        <fullName evidence="7">Forkhead box protein N3</fullName>
    </recommendedName>
</protein>
<gene>
    <name evidence="12 13 14 15 16 17" type="primary">LOC110990117</name>
</gene>
<accession>A0A8B7ZZW4</accession>
<evidence type="ECO:0000313" key="17">
    <source>
        <dbReference type="RefSeq" id="XP_022110655.1"/>
    </source>
</evidence>
<dbReference type="SUPFAM" id="SSF46785">
    <property type="entry name" value="Winged helix' DNA-binding domain"/>
    <property type="match status" value="1"/>
</dbReference>
<feature type="region of interest" description="Disordered" evidence="9">
    <location>
        <begin position="313"/>
        <end position="358"/>
    </location>
</feature>
<dbReference type="PANTHER" id="PTHR13962">
    <property type="entry name" value="FORKHEAD BOX PROTEIN N3-LIKE PROTEIN-RELATED"/>
    <property type="match status" value="1"/>
</dbReference>
<dbReference type="RefSeq" id="XP_022110653.1">
    <property type="nucleotide sequence ID" value="XM_022254961.1"/>
</dbReference>
<dbReference type="GO" id="GO:0005634">
    <property type="term" value="C:nucleus"/>
    <property type="evidence" value="ECO:0007669"/>
    <property type="project" value="UniProtKB-SubCell"/>
</dbReference>
<dbReference type="OMA" id="PQSDANT"/>